<feature type="region of interest" description="Disordered" evidence="8">
    <location>
        <begin position="1"/>
        <end position="34"/>
    </location>
</feature>
<dbReference type="PROSITE" id="PS00028">
    <property type="entry name" value="ZINC_FINGER_C2H2_1"/>
    <property type="match status" value="2"/>
</dbReference>
<dbReference type="GO" id="GO:0008270">
    <property type="term" value="F:zinc ion binding"/>
    <property type="evidence" value="ECO:0007669"/>
    <property type="project" value="UniProtKB-KW"/>
</dbReference>
<dbReference type="FunFam" id="3.30.160.60:FF:000576">
    <property type="entry name" value="C2H2 transcription factor (AmdX)"/>
    <property type="match status" value="1"/>
</dbReference>
<evidence type="ECO:0000256" key="3">
    <source>
        <dbReference type="ARBA" id="ARBA00022737"/>
    </source>
</evidence>
<dbReference type="GO" id="GO:0000785">
    <property type="term" value="C:chromatin"/>
    <property type="evidence" value="ECO:0007669"/>
    <property type="project" value="TreeGrafter"/>
</dbReference>
<dbReference type="GO" id="GO:0000981">
    <property type="term" value="F:DNA-binding transcription factor activity, RNA polymerase II-specific"/>
    <property type="evidence" value="ECO:0007669"/>
    <property type="project" value="InterPro"/>
</dbReference>
<dbReference type="GO" id="GO:0000978">
    <property type="term" value="F:RNA polymerase II cis-regulatory region sequence-specific DNA binding"/>
    <property type="evidence" value="ECO:0007669"/>
    <property type="project" value="InterPro"/>
</dbReference>
<dbReference type="GO" id="GO:0006351">
    <property type="term" value="P:DNA-templated transcription"/>
    <property type="evidence" value="ECO:0007669"/>
    <property type="project" value="InterPro"/>
</dbReference>
<reference evidence="10" key="1">
    <citation type="submission" date="2023-10" db="EMBL/GenBank/DDBJ databases">
        <authorList>
            <person name="Hackl T."/>
        </authorList>
    </citation>
    <scope>NUCLEOTIDE SEQUENCE</scope>
</reference>
<dbReference type="AlphaFoldDB" id="A0AAI8VLQ2"/>
<dbReference type="InterPro" id="IPR051059">
    <property type="entry name" value="VerF-like"/>
</dbReference>
<dbReference type="PANTHER" id="PTHR40626:SF13">
    <property type="entry name" value="RESPIRATION FACTOR 2-RELATED"/>
    <property type="match status" value="1"/>
</dbReference>
<feature type="compositionally biased region" description="Low complexity" evidence="8">
    <location>
        <begin position="963"/>
        <end position="1019"/>
    </location>
</feature>
<keyword evidence="3" id="KW-0677">Repeat</keyword>
<sequence>MSNPSPPATAPGNTAGNDDSVRPPTDGHDQQHQVQLRAPVLTTILSCEASSITVNTAKAPAPFPPPKTDKPRPHVCATCQRSFARLEHLKRHERSHTKEKPFECPECTRCFARRDLLLRHQQKLHQTTTPASRPRNRRESTSSTVTAQSRARKNSVASANANANANAAGNAASMRPRANTISHVDGNHMQMLAAANASVARSQHMPPAHSRHQSLVGLPMHNHNMDHGFAGMSSVMGQRGMHHGLPKLETHGISNMGFNAGLRTAPPLAYNPEYDFEALLYGGQSTINPNALHYTESPHSMSIDPISPFGNAMTDIPSQHMEDNYDWLTGFDHQMSFNNPNENAVDGSSPSAMSTTSQSGISDVMLDGSNNTAMTTGSSSIWQSALMGPPQMANPFSMDMNGNVFPDLLNGAPLSPQPHSQKTMNDVYFSTPPPSMSSLSPSIMPGLTTQNLNQAMNFGPGPETPTSISGGHQTHSPVSTITDTTRSAIISALSHCASFGGRKYSFTSPNSPVSPQYQNNSDAVPENVKNLPSTLDLQRYVGSYLRYCHPHLPFLHLPTLSFDVPSGPSHGRNSTVGGSGCLILSMAAIGALYEMDRTQSRELFEMAKRMIQLYLEERRKVDMRKADFRRTPSSDHGSQGSESFIHTPLWLVQAMLLNVVYGHNCGEKTANDIASTHSAALVSLARAAGLFEPMKIDSADAQEIQLNDAEGNWNGGIKPESEEQAEWLRWKTMEERKRTVYVIFILSSLLVAAYNHVPALTNSEILLDLPCDEEFFAAESAASFQLKGGVRVAGHNLMTFHEALGELLRTNEKQQKLAFNNGYQPFGSAPNAVDIPKSELKPSTLGCLVLINALHNYIWETRQRHHNTVWTNEETEKMHRHIEPALKAWQTAWASNPHHSLERPNPFGMGPLSADAIPLLDLAYVRLFVNMSRTKEKFWNRDWDGLAEELSRGSEIIQHAEHSPSSNAESSDPSDASATSSVFVDSPPTQSSSPESSAVKFPPAMSSRPPSSSQVSSRMTSRREKHLRKAAFYAADSLSMSDKLGVTFAEFTSRELPVQSAMCSFDCAQVLAEWIATLQDRVGRYLGVLGKDEVDLTGVPAIMLLEDEDLKLISKVQELLASAEIKMSMDFVNGNANGSIDSRMQIDQSGGYATKILRVTAYMLDKSAVWPVLHLMAQCLETHANFMRSRADKSVVASFWKPEIFEVQWMKHPKGWSSHGGVTGVIGNHGSDAYLTTSGFKIADMICIAEVWCYGE</sequence>
<keyword evidence="5" id="KW-0862">Zinc</keyword>
<organism evidence="10 11">
    <name type="scientific">Anthostomella pinea</name>
    <dbReference type="NCBI Taxonomy" id="933095"/>
    <lineage>
        <taxon>Eukaryota</taxon>
        <taxon>Fungi</taxon>
        <taxon>Dikarya</taxon>
        <taxon>Ascomycota</taxon>
        <taxon>Pezizomycotina</taxon>
        <taxon>Sordariomycetes</taxon>
        <taxon>Xylariomycetidae</taxon>
        <taxon>Xylariales</taxon>
        <taxon>Xylariaceae</taxon>
        <taxon>Anthostomella</taxon>
    </lineage>
</organism>
<gene>
    <name evidence="10" type="ORF">KHLLAP_LOCUS7108</name>
</gene>
<feature type="domain" description="C2H2-type" evidence="9">
    <location>
        <begin position="102"/>
        <end position="130"/>
    </location>
</feature>
<dbReference type="FunFam" id="3.30.160.60:FF:000343">
    <property type="entry name" value="C2H2 transcription factor (AmdX)"/>
    <property type="match status" value="1"/>
</dbReference>
<feature type="region of interest" description="Disordered" evidence="8">
    <location>
        <begin position="958"/>
        <end position="1021"/>
    </location>
</feature>
<feature type="compositionally biased region" description="Basic and acidic residues" evidence="8">
    <location>
        <begin position="19"/>
        <end position="31"/>
    </location>
</feature>
<dbReference type="SUPFAM" id="SSF57667">
    <property type="entry name" value="beta-beta-alpha zinc fingers"/>
    <property type="match status" value="1"/>
</dbReference>
<evidence type="ECO:0000259" key="9">
    <source>
        <dbReference type="PROSITE" id="PS50157"/>
    </source>
</evidence>
<dbReference type="Pfam" id="PF04082">
    <property type="entry name" value="Fungal_trans"/>
    <property type="match status" value="1"/>
</dbReference>
<dbReference type="Pfam" id="PF00096">
    <property type="entry name" value="zf-C2H2"/>
    <property type="match status" value="2"/>
</dbReference>
<keyword evidence="6" id="KW-0539">Nucleus</keyword>
<comment type="caution">
    <text evidence="10">The sequence shown here is derived from an EMBL/GenBank/DDBJ whole genome shotgun (WGS) entry which is preliminary data.</text>
</comment>
<evidence type="ECO:0000256" key="8">
    <source>
        <dbReference type="SAM" id="MobiDB-lite"/>
    </source>
</evidence>
<dbReference type="PANTHER" id="PTHR40626">
    <property type="entry name" value="MIP31509P"/>
    <property type="match status" value="1"/>
</dbReference>
<name>A0AAI8VLQ2_9PEZI</name>
<evidence type="ECO:0000256" key="1">
    <source>
        <dbReference type="ARBA" id="ARBA00004123"/>
    </source>
</evidence>
<evidence type="ECO:0000256" key="6">
    <source>
        <dbReference type="ARBA" id="ARBA00023242"/>
    </source>
</evidence>
<feature type="region of interest" description="Disordered" evidence="8">
    <location>
        <begin position="123"/>
        <end position="160"/>
    </location>
</feature>
<evidence type="ECO:0000313" key="10">
    <source>
        <dbReference type="EMBL" id="CAJ2506640.1"/>
    </source>
</evidence>
<dbReference type="SMART" id="SM00355">
    <property type="entry name" value="ZnF_C2H2"/>
    <property type="match status" value="2"/>
</dbReference>
<dbReference type="EMBL" id="CAUWAG010000010">
    <property type="protein sequence ID" value="CAJ2506640.1"/>
    <property type="molecule type" value="Genomic_DNA"/>
</dbReference>
<dbReference type="PROSITE" id="PS50157">
    <property type="entry name" value="ZINC_FINGER_C2H2_2"/>
    <property type="match status" value="2"/>
</dbReference>
<evidence type="ECO:0000256" key="4">
    <source>
        <dbReference type="ARBA" id="ARBA00022771"/>
    </source>
</evidence>
<accession>A0AAI8VLQ2</accession>
<protein>
    <submittedName>
        <fullName evidence="10">Uu.00g078260.m01.CDS01</fullName>
    </submittedName>
</protein>
<evidence type="ECO:0000256" key="5">
    <source>
        <dbReference type="ARBA" id="ARBA00022833"/>
    </source>
</evidence>
<dbReference type="InterPro" id="IPR007219">
    <property type="entry name" value="XnlR_reg_dom"/>
</dbReference>
<dbReference type="InterPro" id="IPR036236">
    <property type="entry name" value="Znf_C2H2_sf"/>
</dbReference>
<comment type="subcellular location">
    <subcellularLocation>
        <location evidence="1">Nucleus</location>
    </subcellularLocation>
</comment>
<evidence type="ECO:0000256" key="2">
    <source>
        <dbReference type="ARBA" id="ARBA00022723"/>
    </source>
</evidence>
<keyword evidence="2" id="KW-0479">Metal-binding</keyword>
<evidence type="ECO:0000256" key="7">
    <source>
        <dbReference type="PROSITE-ProRule" id="PRU00042"/>
    </source>
</evidence>
<dbReference type="CDD" id="cd12148">
    <property type="entry name" value="fungal_TF_MHR"/>
    <property type="match status" value="1"/>
</dbReference>
<feature type="domain" description="C2H2-type" evidence="9">
    <location>
        <begin position="74"/>
        <end position="101"/>
    </location>
</feature>
<keyword evidence="11" id="KW-1185">Reference proteome</keyword>
<dbReference type="InterPro" id="IPR013087">
    <property type="entry name" value="Znf_C2H2_type"/>
</dbReference>
<keyword evidence="4 7" id="KW-0863">Zinc-finger</keyword>
<proteinExistence type="predicted"/>
<dbReference type="Gene3D" id="3.30.160.60">
    <property type="entry name" value="Classic Zinc Finger"/>
    <property type="match status" value="2"/>
</dbReference>
<evidence type="ECO:0000313" key="11">
    <source>
        <dbReference type="Proteomes" id="UP001295740"/>
    </source>
</evidence>
<dbReference type="Proteomes" id="UP001295740">
    <property type="component" value="Unassembled WGS sequence"/>
</dbReference>
<dbReference type="GO" id="GO:0005634">
    <property type="term" value="C:nucleus"/>
    <property type="evidence" value="ECO:0007669"/>
    <property type="project" value="UniProtKB-SubCell"/>
</dbReference>